<dbReference type="InterPro" id="IPR016187">
    <property type="entry name" value="CTDL_fold"/>
</dbReference>
<organism evidence="2 3">
    <name type="scientific">Stegastes partitus</name>
    <name type="common">bicolor damselfish</name>
    <dbReference type="NCBI Taxonomy" id="144197"/>
    <lineage>
        <taxon>Eukaryota</taxon>
        <taxon>Metazoa</taxon>
        <taxon>Chordata</taxon>
        <taxon>Craniata</taxon>
        <taxon>Vertebrata</taxon>
        <taxon>Euteleostomi</taxon>
        <taxon>Actinopterygii</taxon>
        <taxon>Neopterygii</taxon>
        <taxon>Teleostei</taxon>
        <taxon>Neoteleostei</taxon>
        <taxon>Acanthomorphata</taxon>
        <taxon>Ovalentaria</taxon>
        <taxon>Pomacentridae</taxon>
        <taxon>Stegastes</taxon>
    </lineage>
</organism>
<name>A0A9Y4N7A0_9TELE</name>
<evidence type="ECO:0000313" key="3">
    <source>
        <dbReference type="RefSeq" id="XP_008289812.1"/>
    </source>
</evidence>
<dbReference type="Proteomes" id="UP000694891">
    <property type="component" value="Unplaced"/>
</dbReference>
<dbReference type="AlphaFoldDB" id="A0A9Y4N7A0"/>
<dbReference type="Gene3D" id="3.10.100.10">
    <property type="entry name" value="Mannose-Binding Protein A, subunit A"/>
    <property type="match status" value="2"/>
</dbReference>
<feature type="domain" description="C-type lectin" evidence="1">
    <location>
        <begin position="123"/>
        <end position="239"/>
    </location>
</feature>
<dbReference type="RefSeq" id="XP_008289812.1">
    <property type="nucleotide sequence ID" value="XM_008291590.1"/>
</dbReference>
<sequence length="239" mass="27521">MEKIVFRVLIVTSACSLAEKHLFVQRSLDWSAARDWCREHHTDLSPISSSLVEQAFIMSVGKQHSGWIGLYWDQPQAIWKWAGAGQVTYQNWKNTMDLSQALLTTNAFWTGDGWFPEMGYTGRNFFCISLKIVEEKKAWEQAVAHCRDSYTDLTSLLSDAETKLAQNEMERHDITEPMWIGLRFLGDRWLWVNGDTLVDTAWSQGEGQVCPMVKRCGALTTEGLWEERDCQEKLKFICI</sequence>
<dbReference type="PANTHER" id="PTHR45784:SF8">
    <property type="entry name" value="C-TYPE MANNOSE RECEPTOR 2-RELATED"/>
    <property type="match status" value="1"/>
</dbReference>
<dbReference type="SMART" id="SM00034">
    <property type="entry name" value="CLECT"/>
    <property type="match status" value="1"/>
</dbReference>
<dbReference type="PROSITE" id="PS50041">
    <property type="entry name" value="C_TYPE_LECTIN_2"/>
    <property type="match status" value="2"/>
</dbReference>
<evidence type="ECO:0000313" key="2">
    <source>
        <dbReference type="Proteomes" id="UP000694891"/>
    </source>
</evidence>
<reference evidence="3" key="1">
    <citation type="submission" date="2025-08" db="UniProtKB">
        <authorList>
            <consortium name="RefSeq"/>
        </authorList>
    </citation>
    <scope>IDENTIFICATION</scope>
</reference>
<protein>
    <submittedName>
        <fullName evidence="3">Secretory phospholipase A2 receptor-like</fullName>
    </submittedName>
</protein>
<proteinExistence type="predicted"/>
<dbReference type="Pfam" id="PF00059">
    <property type="entry name" value="Lectin_C"/>
    <property type="match status" value="2"/>
</dbReference>
<gene>
    <name evidence="3" type="primary">LOC103364460</name>
</gene>
<dbReference type="CDD" id="cd00037">
    <property type="entry name" value="CLECT"/>
    <property type="match status" value="1"/>
</dbReference>
<evidence type="ECO:0000259" key="1">
    <source>
        <dbReference type="PROSITE" id="PS50041"/>
    </source>
</evidence>
<feature type="domain" description="C-type lectin" evidence="1">
    <location>
        <begin position="21"/>
        <end position="128"/>
    </location>
</feature>
<dbReference type="InterPro" id="IPR016186">
    <property type="entry name" value="C-type_lectin-like/link_sf"/>
</dbReference>
<dbReference type="PANTHER" id="PTHR45784">
    <property type="entry name" value="C-TYPE LECTIN DOMAIN FAMILY 20 MEMBER A-RELATED"/>
    <property type="match status" value="1"/>
</dbReference>
<keyword evidence="2" id="KW-1185">Reference proteome</keyword>
<dbReference type="SUPFAM" id="SSF56436">
    <property type="entry name" value="C-type lectin-like"/>
    <property type="match status" value="2"/>
</dbReference>
<dbReference type="GeneID" id="103364460"/>
<accession>A0A9Y4N7A0</accession>
<dbReference type="InterPro" id="IPR001304">
    <property type="entry name" value="C-type_lectin-like"/>
</dbReference>